<keyword evidence="14" id="KW-1185">Reference proteome</keyword>
<dbReference type="Gene3D" id="3.30.559.10">
    <property type="entry name" value="Chloramphenicol acetyltransferase-like domain"/>
    <property type="match status" value="1"/>
</dbReference>
<dbReference type="EMBL" id="WMBA01000084">
    <property type="protein sequence ID" value="MTD59002.1"/>
    <property type="molecule type" value="Genomic_DNA"/>
</dbReference>
<dbReference type="RefSeq" id="WP_154761072.1">
    <property type="nucleotide sequence ID" value="NZ_WMBA01000084.1"/>
</dbReference>
<dbReference type="PANTHER" id="PTHR28037:SF1">
    <property type="entry name" value="ALCOHOL O-ACETYLTRANSFERASE 1-RELATED"/>
    <property type="match status" value="1"/>
</dbReference>
<evidence type="ECO:0000256" key="3">
    <source>
        <dbReference type="ARBA" id="ARBA00001907"/>
    </source>
</evidence>
<dbReference type="OrthoDB" id="3318646at2"/>
<dbReference type="PANTHER" id="PTHR28037">
    <property type="entry name" value="ALCOHOL O-ACETYLTRANSFERASE 1-RELATED"/>
    <property type="match status" value="1"/>
</dbReference>
<dbReference type="InterPro" id="IPR023213">
    <property type="entry name" value="CAT-like_dom_sf"/>
</dbReference>
<dbReference type="InterPro" id="IPR031641">
    <property type="entry name" value="PapA_C"/>
</dbReference>
<organism evidence="13 14">
    <name type="scientific">Amycolatopsis pithecellobii</name>
    <dbReference type="NCBI Taxonomy" id="664692"/>
    <lineage>
        <taxon>Bacteria</taxon>
        <taxon>Bacillati</taxon>
        <taxon>Actinomycetota</taxon>
        <taxon>Actinomycetes</taxon>
        <taxon>Pseudonocardiales</taxon>
        <taxon>Pseudonocardiaceae</taxon>
        <taxon>Amycolatopsis</taxon>
    </lineage>
</organism>
<evidence type="ECO:0000256" key="7">
    <source>
        <dbReference type="ARBA" id="ARBA00022679"/>
    </source>
</evidence>
<dbReference type="EC" id="2.3.1.282" evidence="5"/>
<comment type="catalytic activity">
    <reaction evidence="3">
        <text>2 a mycocerosyl-[mycocerosic acid synthase] + a phthiodiolone = a dimycocerosyl phthiodiolone + 2 holo-[mycocerosic acid synthase].</text>
        <dbReference type="EC" id="2.3.1.282"/>
    </reaction>
</comment>
<evidence type="ECO:0000256" key="6">
    <source>
        <dbReference type="ARBA" id="ARBA00013449"/>
    </source>
</evidence>
<accession>A0A6N7ZB69</accession>
<evidence type="ECO:0000256" key="10">
    <source>
        <dbReference type="ARBA" id="ARBA00032317"/>
    </source>
</evidence>
<dbReference type="Gene3D" id="3.30.559.30">
    <property type="entry name" value="Nonribosomal peptide synthetase, condensation domain"/>
    <property type="match status" value="1"/>
</dbReference>
<evidence type="ECO:0000256" key="9">
    <source>
        <dbReference type="ARBA" id="ARBA00030465"/>
    </source>
</evidence>
<evidence type="ECO:0000256" key="8">
    <source>
        <dbReference type="ARBA" id="ARBA00023315"/>
    </source>
</evidence>
<evidence type="ECO:0000256" key="4">
    <source>
        <dbReference type="ARBA" id="ARBA00006558"/>
    </source>
</evidence>
<dbReference type="Proteomes" id="UP000440096">
    <property type="component" value="Unassembled WGS sequence"/>
</dbReference>
<comment type="catalytic activity">
    <reaction evidence="2">
        <text>2 a mycocerosyl-[mycocerosic acid synthase] + a phenolphthiocerol = a dimycocerosyl phenolphthiocerol + 2 holo-[mycocerosic acid synthase].</text>
        <dbReference type="EC" id="2.3.1.282"/>
    </reaction>
</comment>
<keyword evidence="7" id="KW-0808">Transferase</keyword>
<evidence type="ECO:0000256" key="1">
    <source>
        <dbReference type="ARBA" id="ARBA00000026"/>
    </source>
</evidence>
<evidence type="ECO:0000259" key="12">
    <source>
        <dbReference type="Pfam" id="PF16911"/>
    </source>
</evidence>
<protein>
    <recommendedName>
        <fullName evidence="6">Phthiocerol/phthiodiolone dimycocerosyl transferase</fullName>
        <ecNumber evidence="5">2.3.1.282</ecNumber>
    </recommendedName>
    <alternativeName>
        <fullName evidence="11">Acyltransferase PapA5</fullName>
    </alternativeName>
    <alternativeName>
        <fullName evidence="9">Phthiocerol/phthiodiolone O-acyltransferase</fullName>
    </alternativeName>
    <alternativeName>
        <fullName evidence="10">Polyketide synthase-associated protein A5</fullName>
    </alternativeName>
</protein>
<dbReference type="GO" id="GO:0016746">
    <property type="term" value="F:acyltransferase activity"/>
    <property type="evidence" value="ECO:0007669"/>
    <property type="project" value="UniProtKB-KW"/>
</dbReference>
<sequence length="414" mass="46026">MPLERNLDNIELQAMHHVSAYVVVYEGEVDLTSMHEAYRLLCVRHPVLRARVERVGTRYRFRVPESGSPRVAVHRSGGENHLREVGRRWRPDDAVAQLTLVKGETRGLVAMFTDHAIADGKAKLAYLHELLRLYGEIVAGTRPIAEPGRSLPDTPSQTLRARVGSEAMPPVVNESDPRDFLGAEALRRYIRLSPNQTKRLVAVARQNKTTVYAVLCGVILLAQRRYWQKEPPATMICLAMVNLRERVTPRVGALDTTNFIGVSPAEVKVEADTDPIALGREVREFLENAIAQRRPEQEILARTTGSQSPPVGQDLGTAAISNLGVVSDFPVVPNVRITDFQIFTQSIKGATPSYGVYTYQGCLSIEAFYRSDLYPHSQADSLVEDISREIARLLDDEGDETVPRTEQQLVGDVG</sequence>
<dbReference type="AlphaFoldDB" id="A0A6N7ZB69"/>
<evidence type="ECO:0000256" key="5">
    <source>
        <dbReference type="ARBA" id="ARBA00012866"/>
    </source>
</evidence>
<feature type="domain" description="Phthiocerol/phthiodiolone dimycocerosyl transferase C-terminal" evidence="12">
    <location>
        <begin position="187"/>
        <end position="367"/>
    </location>
</feature>
<reference evidence="13 14" key="1">
    <citation type="submission" date="2019-11" db="EMBL/GenBank/DDBJ databases">
        <title>Draft genome of Amycolatopsis RM579.</title>
        <authorList>
            <person name="Duangmal K."/>
            <person name="Mingma R."/>
        </authorList>
    </citation>
    <scope>NUCLEOTIDE SEQUENCE [LARGE SCALE GENOMIC DNA]</scope>
    <source>
        <strain evidence="13 14">RM579</strain>
    </source>
</reference>
<comment type="caution">
    <text evidence="13">The sequence shown here is derived from an EMBL/GenBank/DDBJ whole genome shotgun (WGS) entry which is preliminary data.</text>
</comment>
<gene>
    <name evidence="13" type="ORF">GKO32_34205</name>
</gene>
<dbReference type="Pfam" id="PF16911">
    <property type="entry name" value="PapA_C"/>
    <property type="match status" value="1"/>
</dbReference>
<evidence type="ECO:0000256" key="2">
    <source>
        <dbReference type="ARBA" id="ARBA00000625"/>
    </source>
</evidence>
<comment type="catalytic activity">
    <reaction evidence="1">
        <text>2 a mycocerosyl-[mycocerosic acid synthase] + a phthiocerol = a dimycocerosyl phthiocerol + 2 holo-[mycocerosic acid synthase].</text>
        <dbReference type="EC" id="2.3.1.282"/>
    </reaction>
</comment>
<dbReference type="InterPro" id="IPR052058">
    <property type="entry name" value="Alcohol_O-acetyltransferase"/>
</dbReference>
<proteinExistence type="inferred from homology"/>
<evidence type="ECO:0000313" key="13">
    <source>
        <dbReference type="EMBL" id="MTD59002.1"/>
    </source>
</evidence>
<evidence type="ECO:0000313" key="14">
    <source>
        <dbReference type="Proteomes" id="UP000440096"/>
    </source>
</evidence>
<evidence type="ECO:0000256" key="11">
    <source>
        <dbReference type="ARBA" id="ARBA00033407"/>
    </source>
</evidence>
<name>A0A6N7ZB69_9PSEU</name>
<comment type="similarity">
    <text evidence="4">Belongs to the acyltransferase PapA5 family.</text>
</comment>
<keyword evidence="8" id="KW-0012">Acyltransferase</keyword>
<dbReference type="SUPFAM" id="SSF52777">
    <property type="entry name" value="CoA-dependent acyltransferases"/>
    <property type="match status" value="2"/>
</dbReference>